<dbReference type="Gene3D" id="3.30.420.40">
    <property type="match status" value="2"/>
</dbReference>
<evidence type="ECO:0000256" key="1">
    <source>
        <dbReference type="ARBA" id="ARBA00004496"/>
    </source>
</evidence>
<name>A0A3B4DMM2_PYGNA</name>
<dbReference type="PANTHER" id="PTHR45639">
    <property type="entry name" value="HSC70CB, ISOFORM G-RELATED"/>
    <property type="match status" value="1"/>
</dbReference>
<dbReference type="Gene3D" id="1.20.1270.10">
    <property type="match status" value="1"/>
</dbReference>
<proteinExistence type="inferred from homology"/>
<evidence type="ECO:0000256" key="2">
    <source>
        <dbReference type="ARBA" id="ARBA00007381"/>
    </source>
</evidence>
<dbReference type="Gene3D" id="2.60.34.10">
    <property type="entry name" value="Substrate Binding Domain Of DNAk, Chain A, domain 1"/>
    <property type="match status" value="1"/>
</dbReference>
<dbReference type="Gene3D" id="3.30.30.30">
    <property type="match status" value="1"/>
</dbReference>
<feature type="region of interest" description="Disordered" evidence="7">
    <location>
        <begin position="806"/>
        <end position="849"/>
    </location>
</feature>
<accession>A0A3B4DMM2</accession>
<evidence type="ECO:0000256" key="6">
    <source>
        <dbReference type="ARBA" id="ARBA00022840"/>
    </source>
</evidence>
<evidence type="ECO:0000256" key="7">
    <source>
        <dbReference type="SAM" id="MobiDB-lite"/>
    </source>
</evidence>
<dbReference type="GeneTree" id="ENSGT00940000159635"/>
<dbReference type="Gene3D" id="3.90.640.10">
    <property type="entry name" value="Actin, Chain A, domain 4"/>
    <property type="match status" value="1"/>
</dbReference>
<keyword evidence="5" id="KW-0547">Nucleotide-binding</keyword>
<dbReference type="FunFam" id="3.30.420.40:FF:000767">
    <property type="entry name" value="Heat shock protein 70 (HSP70)-4, putative"/>
    <property type="match status" value="1"/>
</dbReference>
<dbReference type="AlphaFoldDB" id="A0A3B4DMM2"/>
<evidence type="ECO:0000313" key="8">
    <source>
        <dbReference type="Ensembl" id="ENSPNAP00000024356.2"/>
    </source>
</evidence>
<dbReference type="FunFam" id="3.30.30.30:FF:000002">
    <property type="entry name" value="Heat shock 70 kDa protein 4"/>
    <property type="match status" value="1"/>
</dbReference>
<comment type="similarity">
    <text evidence="2">Belongs to the heat shock protein 70 family.</text>
</comment>
<dbReference type="Ensembl" id="ENSPNAT00000010322.2">
    <property type="protein sequence ID" value="ENSPNAP00000024356.2"/>
    <property type="gene ID" value="ENSPNAG00000001224.2"/>
</dbReference>
<dbReference type="CDD" id="cd10228">
    <property type="entry name" value="ASKHA_NBD_HSP70_HSPA4_like"/>
    <property type="match status" value="1"/>
</dbReference>
<sequence>MAVVGFDLGFQNCYIAVVKSGGIETVANEFTDRCTPAVVSFGPKNRFVGNAAKNQAITNPASTVCNFKRLHGRLFEDAVVQAERANLPYDLAPLCDGRVSAKVVYLEKEHQFTIEQITAMLLTKMKETAEASLQKKVVECVISIPSFFTDSERRSVLDAAKIAGLNCLRLMNDTSAVALSYGIYKQDLPDPEEKPRIVFFVDMGHSAFQVSACAFNKGKLKVLSTAFDPYLGGRDFDQRLVEHFCAEFKSKYKLDVKSRVRALLRLQQECEKLKKLMSSNSTDIPLNIECFMDDKDVSGKMNRAKFEELCADLIERVTVPLVAALEQAQVQLQDINAVEIVGGATRIPAVKAQISKFFRRDVSTTLNADEAVARGCALQCAMLSPAFKVRDFCITDVIPFPISLSWSSEADEAKSCHEIFGKNHPSPSSKVITFHRNKPFVLEAFYSDPGSLPFPEAKIVICPYYSSGEYKVQNVQAQDNAEKSKVKVKVQVNASGIMDVTSATMVMRVSAADADGDLGENTIEEVSTQDGLDEADGQDKTQESNDHTPLDRENQPTALCPPMEKAQNLSHSLAQNGEFSGQPPNAKKAKMKVKHVGLPIEEKITLQLPKDHLNTLIELEGQMIQQDQQEKERNNAKNAVEENVYFYRHKLEGPYQTFLSTNEQQKFFELLNLTETWLYEEGADQDKQTYLHKLAEIHKLGMPVKDRYQESVKRPKLFEQLLSKIQRYSTIMEEYKNGSESYKHIDEPDMEKVRTCVRETHEWMATMRKSQEQLRPEDEPAVHSTQIHKKLQTLLNICEEIVSKPKPRVDSPAEESMQAECTVNKSPEDVTMDYNDILQNGKRSSHEGD</sequence>
<comment type="subcellular location">
    <subcellularLocation>
        <location evidence="1">Cytoplasm</location>
    </subcellularLocation>
</comment>
<feature type="region of interest" description="Disordered" evidence="7">
    <location>
        <begin position="528"/>
        <end position="560"/>
    </location>
</feature>
<dbReference type="PROSITE" id="PS01036">
    <property type="entry name" value="HSP70_3"/>
    <property type="match status" value="1"/>
</dbReference>
<dbReference type="InterPro" id="IPR029047">
    <property type="entry name" value="HSP70_peptide-bd_sf"/>
</dbReference>
<dbReference type="SUPFAM" id="SSF53067">
    <property type="entry name" value="Actin-like ATPase domain"/>
    <property type="match status" value="2"/>
</dbReference>
<keyword evidence="3" id="KW-0963">Cytoplasm</keyword>
<dbReference type="FunFam" id="3.30.420.40:FF:000495">
    <property type="entry name" value="Heat shock protein 4b"/>
    <property type="match status" value="1"/>
</dbReference>
<dbReference type="RefSeq" id="XP_017564057.2">
    <property type="nucleotide sequence ID" value="XM_017708568.2"/>
</dbReference>
<dbReference type="GeneID" id="108433788"/>
<dbReference type="STRING" id="42514.ENSPNAP00000024356"/>
<keyword evidence="9" id="KW-1185">Reference proteome</keyword>
<dbReference type="InterPro" id="IPR029048">
    <property type="entry name" value="HSP70_C_sf"/>
</dbReference>
<dbReference type="Proteomes" id="UP001501920">
    <property type="component" value="Chromosome 17"/>
</dbReference>
<evidence type="ECO:0000256" key="4">
    <source>
        <dbReference type="ARBA" id="ARBA00022553"/>
    </source>
</evidence>
<protein>
    <recommendedName>
        <fullName evidence="10">Heat shock protein 105 kDa</fullName>
    </recommendedName>
</protein>
<evidence type="ECO:0008006" key="10">
    <source>
        <dbReference type="Google" id="ProtNLM"/>
    </source>
</evidence>
<dbReference type="GO" id="GO:0005524">
    <property type="term" value="F:ATP binding"/>
    <property type="evidence" value="ECO:0007669"/>
    <property type="project" value="UniProtKB-KW"/>
</dbReference>
<dbReference type="OMA" id="YFYRHKL"/>
<gene>
    <name evidence="8" type="primary">HSPH1</name>
</gene>
<dbReference type="GO" id="GO:0005634">
    <property type="term" value="C:nucleus"/>
    <property type="evidence" value="ECO:0007669"/>
    <property type="project" value="TreeGrafter"/>
</dbReference>
<feature type="compositionally biased region" description="Basic and acidic residues" evidence="7">
    <location>
        <begin position="537"/>
        <end position="554"/>
    </location>
</feature>
<dbReference type="GO" id="GO:0005829">
    <property type="term" value="C:cytosol"/>
    <property type="evidence" value="ECO:0007669"/>
    <property type="project" value="TreeGrafter"/>
</dbReference>
<evidence type="ECO:0000313" key="9">
    <source>
        <dbReference type="Proteomes" id="UP001501920"/>
    </source>
</evidence>
<dbReference type="PANTHER" id="PTHR45639:SF2">
    <property type="entry name" value="HEAT SHOCK PROTEIN 105 KDA"/>
    <property type="match status" value="1"/>
</dbReference>
<dbReference type="SUPFAM" id="SSF100920">
    <property type="entry name" value="Heat shock protein 70kD (HSP70), peptide-binding domain"/>
    <property type="match status" value="1"/>
</dbReference>
<reference evidence="8" key="3">
    <citation type="submission" date="2025-09" db="UniProtKB">
        <authorList>
            <consortium name="Ensembl"/>
        </authorList>
    </citation>
    <scope>IDENTIFICATION</scope>
</reference>
<dbReference type="InterPro" id="IPR043129">
    <property type="entry name" value="ATPase_NBD"/>
</dbReference>
<keyword evidence="6" id="KW-0067">ATP-binding</keyword>
<reference evidence="8 9" key="1">
    <citation type="submission" date="2020-10" db="EMBL/GenBank/DDBJ databases">
        <title>Pygocentrus nattereri (red-bellied piranha) genome, fPygNat1, primary haplotype.</title>
        <authorList>
            <person name="Myers G."/>
            <person name="Meyer A."/>
            <person name="Karagic N."/>
            <person name="Pippel M."/>
            <person name="Winkler S."/>
            <person name="Tracey A."/>
            <person name="Wood J."/>
            <person name="Formenti G."/>
            <person name="Howe K."/>
            <person name="Fedrigo O."/>
            <person name="Jarvis E.D."/>
        </authorList>
    </citation>
    <scope>NUCLEOTIDE SEQUENCE [LARGE SCALE GENOMIC DNA]</scope>
</reference>
<dbReference type="InterPro" id="IPR013126">
    <property type="entry name" value="Hsp_70_fam"/>
</dbReference>
<dbReference type="Pfam" id="PF00012">
    <property type="entry name" value="HSP70"/>
    <property type="match status" value="1"/>
</dbReference>
<dbReference type="GO" id="GO:0140662">
    <property type="term" value="F:ATP-dependent protein folding chaperone"/>
    <property type="evidence" value="ECO:0007669"/>
    <property type="project" value="InterPro"/>
</dbReference>
<evidence type="ECO:0000256" key="3">
    <source>
        <dbReference type="ARBA" id="ARBA00022490"/>
    </source>
</evidence>
<dbReference type="FunFam" id="3.30.420.40:FF:000171">
    <property type="entry name" value="Heat shock 70 kDa protein 4"/>
    <property type="match status" value="1"/>
</dbReference>
<dbReference type="SUPFAM" id="SSF100934">
    <property type="entry name" value="Heat shock protein 70kD (HSP70), C-terminal subdomain"/>
    <property type="match status" value="2"/>
</dbReference>
<keyword evidence="4" id="KW-0597">Phosphoprotein</keyword>
<organism evidence="8 9">
    <name type="scientific">Pygocentrus nattereri</name>
    <name type="common">Red-bellied piranha</name>
    <dbReference type="NCBI Taxonomy" id="42514"/>
    <lineage>
        <taxon>Eukaryota</taxon>
        <taxon>Metazoa</taxon>
        <taxon>Chordata</taxon>
        <taxon>Craniata</taxon>
        <taxon>Vertebrata</taxon>
        <taxon>Euteleostomi</taxon>
        <taxon>Actinopterygii</taxon>
        <taxon>Neopterygii</taxon>
        <taxon>Teleostei</taxon>
        <taxon>Ostariophysi</taxon>
        <taxon>Characiformes</taxon>
        <taxon>Characoidei</taxon>
        <taxon>Pygocentrus</taxon>
    </lineage>
</organism>
<dbReference type="FunFam" id="1.20.1270.10:FF:000002">
    <property type="entry name" value="Heat shock 70 kDa protein 4"/>
    <property type="match status" value="1"/>
</dbReference>
<dbReference type="InterPro" id="IPR018181">
    <property type="entry name" value="Heat_shock_70_CS"/>
</dbReference>
<dbReference type="PRINTS" id="PR00301">
    <property type="entry name" value="HEATSHOCK70"/>
</dbReference>
<dbReference type="OrthoDB" id="434160at2759"/>
<dbReference type="FunFam" id="3.90.640.10:FF:000004">
    <property type="entry name" value="Heat shock 70 kDa protein 4"/>
    <property type="match status" value="1"/>
</dbReference>
<reference evidence="8" key="2">
    <citation type="submission" date="2025-08" db="UniProtKB">
        <authorList>
            <consortium name="Ensembl"/>
        </authorList>
    </citation>
    <scope>IDENTIFICATION</scope>
</reference>
<evidence type="ECO:0000256" key="5">
    <source>
        <dbReference type="ARBA" id="ARBA00022741"/>
    </source>
</evidence>